<evidence type="ECO:0000256" key="1">
    <source>
        <dbReference type="SAM" id="Phobius"/>
    </source>
</evidence>
<accession>A0A931E8Y0</accession>
<feature type="transmembrane region" description="Helical" evidence="1">
    <location>
        <begin position="112"/>
        <end position="134"/>
    </location>
</feature>
<feature type="transmembrane region" description="Helical" evidence="1">
    <location>
        <begin position="86"/>
        <end position="106"/>
    </location>
</feature>
<feature type="transmembrane region" description="Helical" evidence="1">
    <location>
        <begin position="55"/>
        <end position="74"/>
    </location>
</feature>
<keyword evidence="3" id="KW-1185">Reference proteome</keyword>
<dbReference type="RefSeq" id="WP_196991621.1">
    <property type="nucleotide sequence ID" value="NZ_JADWYR010000002.1"/>
</dbReference>
<dbReference type="Proteomes" id="UP000628448">
    <property type="component" value="Unassembled WGS sequence"/>
</dbReference>
<reference evidence="2" key="1">
    <citation type="submission" date="2020-11" db="EMBL/GenBank/DDBJ databases">
        <title>Bacterial whole genome sequence for Panacibacter sp. DH6.</title>
        <authorList>
            <person name="Le V."/>
            <person name="Ko S."/>
            <person name="Ahn C.-Y."/>
            <person name="Oh H.-M."/>
        </authorList>
    </citation>
    <scope>NUCLEOTIDE SEQUENCE</scope>
    <source>
        <strain evidence="2">DH6</strain>
    </source>
</reference>
<proteinExistence type="predicted"/>
<evidence type="ECO:0000313" key="3">
    <source>
        <dbReference type="Proteomes" id="UP000628448"/>
    </source>
</evidence>
<evidence type="ECO:0000313" key="2">
    <source>
        <dbReference type="EMBL" id="MBG9377541.1"/>
    </source>
</evidence>
<keyword evidence="1" id="KW-0812">Transmembrane</keyword>
<protein>
    <submittedName>
        <fullName evidence="2">Uncharacterized protein</fullName>
    </submittedName>
</protein>
<keyword evidence="1" id="KW-0472">Membrane</keyword>
<organism evidence="2 3">
    <name type="scientific">Panacibacter microcysteis</name>
    <dbReference type="NCBI Taxonomy" id="2793269"/>
    <lineage>
        <taxon>Bacteria</taxon>
        <taxon>Pseudomonadati</taxon>
        <taxon>Bacteroidota</taxon>
        <taxon>Chitinophagia</taxon>
        <taxon>Chitinophagales</taxon>
        <taxon>Chitinophagaceae</taxon>
        <taxon>Panacibacter</taxon>
    </lineage>
</organism>
<sequence>MNNTVSFILSLSILFPIIAWIVRLNTIPKAYYPLIYMLAAGLIVELISFRSKNNAIATNLYVLAEFILFCWLFYNLKQVLSKRKWLYALMLPFILMWIFECILLRKLDSFDIYYRILYPFALVLLAVNQLNYLIINDRHEMILNPLFILCCAMIIYFSYKCLIEIFYMYAHDSVVGNAIFSIHIYINVLFNILLTLVVICLPKKRIITLR</sequence>
<comment type="caution">
    <text evidence="2">The sequence shown here is derived from an EMBL/GenBank/DDBJ whole genome shotgun (WGS) entry which is preliminary data.</text>
</comment>
<name>A0A931E8Y0_9BACT</name>
<dbReference type="AlphaFoldDB" id="A0A931E8Y0"/>
<feature type="transmembrane region" description="Helical" evidence="1">
    <location>
        <begin position="182"/>
        <end position="201"/>
    </location>
</feature>
<feature type="transmembrane region" description="Helical" evidence="1">
    <location>
        <begin position="6"/>
        <end position="24"/>
    </location>
</feature>
<keyword evidence="1" id="KW-1133">Transmembrane helix</keyword>
<gene>
    <name evidence="2" type="ORF">I5907_14955</name>
</gene>
<dbReference type="EMBL" id="JADWYR010000002">
    <property type="protein sequence ID" value="MBG9377541.1"/>
    <property type="molecule type" value="Genomic_DNA"/>
</dbReference>
<feature type="transmembrane region" description="Helical" evidence="1">
    <location>
        <begin position="31"/>
        <end position="49"/>
    </location>
</feature>
<feature type="transmembrane region" description="Helical" evidence="1">
    <location>
        <begin position="146"/>
        <end position="170"/>
    </location>
</feature>